<keyword evidence="3" id="KW-1185">Reference proteome</keyword>
<comment type="caution">
    <text evidence="2">The sequence shown here is derived from an EMBL/GenBank/DDBJ whole genome shotgun (WGS) entry which is preliminary data.</text>
</comment>
<dbReference type="Proteomes" id="UP000610931">
    <property type="component" value="Unassembled WGS sequence"/>
</dbReference>
<accession>A0A8J7J6Y2</accession>
<evidence type="ECO:0000313" key="3">
    <source>
        <dbReference type="Proteomes" id="UP000610931"/>
    </source>
</evidence>
<reference evidence="2" key="1">
    <citation type="submission" date="2020-12" db="EMBL/GenBank/DDBJ databases">
        <title>Snuella sp. nov., isolated from sediment in Incheon.</title>
        <authorList>
            <person name="Kim W."/>
        </authorList>
    </citation>
    <scope>NUCLEOTIDE SEQUENCE</scope>
    <source>
        <strain evidence="2">CAU 1569</strain>
    </source>
</reference>
<dbReference type="EMBL" id="JAELVQ010000033">
    <property type="protein sequence ID" value="MBJ6369659.1"/>
    <property type="molecule type" value="Genomic_DNA"/>
</dbReference>
<organism evidence="2 3">
    <name type="scientific">Snuella sedimenti</name>
    <dbReference type="NCBI Taxonomy" id="2798802"/>
    <lineage>
        <taxon>Bacteria</taxon>
        <taxon>Pseudomonadati</taxon>
        <taxon>Bacteroidota</taxon>
        <taxon>Flavobacteriia</taxon>
        <taxon>Flavobacteriales</taxon>
        <taxon>Flavobacteriaceae</taxon>
        <taxon>Snuella</taxon>
    </lineage>
</organism>
<gene>
    <name evidence="2" type="ORF">JF259_16355</name>
</gene>
<keyword evidence="1" id="KW-0175">Coiled coil</keyword>
<name>A0A8J7J6Y2_9FLAO</name>
<dbReference type="AlphaFoldDB" id="A0A8J7J6Y2"/>
<protein>
    <submittedName>
        <fullName evidence="2">Uncharacterized protein</fullName>
    </submittedName>
</protein>
<sequence>MNDKKVVNTSINGDETLLDADVVIFDPSEFHKLWEDRVRYGDDNVGRVYSPTSDQIRQIFEARKNEVEKILENGRIIISILHPISGFNGEIGDRSKFDVVTNYDFLPLPQNYFLDRLKSGSSNQQNSIKHNPKGKTIFSQFFHAFKDEIEYTAYFDFDGTENQDFFILNKANRPIASFHKYSNGLIINLPSLNYDKDDSKFTGVIRQCTERFLLKKQQTPPPSWTSFFSLNGESDLESKLIELGKQIDALELKRSHIQKEKSELTQFKGLLYEQGNELEILVLKSFRLFGFKSENRKQDDLEHDVVFESDEGRGIAEIEGRDNDAIHIGKLDQLNRAVDEDFELTEEYPQGLLIGNHYRLTNPEKRKEPFTEKVKIVANKKSFGLLTTVEIFKAISYIIENPDDEGFKKKCRDKILTTTGKEIELTE</sequence>
<dbReference type="RefSeq" id="WP_199116783.1">
    <property type="nucleotide sequence ID" value="NZ_JAELVQ010000033.1"/>
</dbReference>
<evidence type="ECO:0000313" key="2">
    <source>
        <dbReference type="EMBL" id="MBJ6369659.1"/>
    </source>
</evidence>
<feature type="coiled-coil region" evidence="1">
    <location>
        <begin position="233"/>
        <end position="260"/>
    </location>
</feature>
<proteinExistence type="predicted"/>
<evidence type="ECO:0000256" key="1">
    <source>
        <dbReference type="SAM" id="Coils"/>
    </source>
</evidence>